<dbReference type="Proteomes" id="UP000002440">
    <property type="component" value="Chromosome"/>
</dbReference>
<dbReference type="SUPFAM" id="SSF56954">
    <property type="entry name" value="Outer membrane efflux proteins (OEP)"/>
    <property type="match status" value="1"/>
</dbReference>
<feature type="chain" id="PRO_5004189785" evidence="8">
    <location>
        <begin position="33"/>
        <end position="590"/>
    </location>
</feature>
<name>Q1GZ49_METFK</name>
<dbReference type="KEGG" id="mfa:Mfla_2221"/>
<accession>Q1GZ49</accession>
<protein>
    <submittedName>
        <fullName evidence="9">Outer membrane efflux protein</fullName>
    </submittedName>
</protein>
<keyword evidence="4" id="KW-1134">Transmembrane beta strand</keyword>
<evidence type="ECO:0000256" key="1">
    <source>
        <dbReference type="ARBA" id="ARBA00004442"/>
    </source>
</evidence>
<dbReference type="GO" id="GO:0009279">
    <property type="term" value="C:cell outer membrane"/>
    <property type="evidence" value="ECO:0007669"/>
    <property type="project" value="UniProtKB-SubCell"/>
</dbReference>
<dbReference type="PANTHER" id="PTHR30026">
    <property type="entry name" value="OUTER MEMBRANE PROTEIN TOLC"/>
    <property type="match status" value="1"/>
</dbReference>
<dbReference type="GO" id="GO:1990281">
    <property type="term" value="C:efflux pump complex"/>
    <property type="evidence" value="ECO:0007669"/>
    <property type="project" value="TreeGrafter"/>
</dbReference>
<keyword evidence="7" id="KW-0998">Cell outer membrane</keyword>
<reference evidence="9 10" key="1">
    <citation type="submission" date="2006-03" db="EMBL/GenBank/DDBJ databases">
        <title>Complete sequence of Methylobacillus flagellatus KT.</title>
        <authorList>
            <consortium name="US DOE Joint Genome Institute"/>
            <person name="Copeland A."/>
            <person name="Lucas S."/>
            <person name="Lapidus A."/>
            <person name="Barry K."/>
            <person name="Detter J.C."/>
            <person name="Glavina del Rio T."/>
            <person name="Hammon N."/>
            <person name="Israni S."/>
            <person name="Dalin E."/>
            <person name="Tice H."/>
            <person name="Pitluck S."/>
            <person name="Brettin T."/>
            <person name="Bruce D."/>
            <person name="Han C."/>
            <person name="Tapia R."/>
            <person name="Saunders E."/>
            <person name="Gilna P."/>
            <person name="Schmutz J."/>
            <person name="Larimer F."/>
            <person name="Land M."/>
            <person name="Kyrpides N."/>
            <person name="Anderson I."/>
            <person name="Richardson P."/>
        </authorList>
    </citation>
    <scope>NUCLEOTIDE SEQUENCE [LARGE SCALE GENOMIC DNA]</scope>
    <source>
        <strain evidence="10">KT / ATCC 51484 / DSM 6875</strain>
    </source>
</reference>
<evidence type="ECO:0000256" key="5">
    <source>
        <dbReference type="ARBA" id="ARBA00022692"/>
    </source>
</evidence>
<evidence type="ECO:0000256" key="7">
    <source>
        <dbReference type="ARBA" id="ARBA00023237"/>
    </source>
</evidence>
<keyword evidence="5" id="KW-0812">Transmembrane</keyword>
<dbReference type="OrthoDB" id="8530547at2"/>
<evidence type="ECO:0000256" key="6">
    <source>
        <dbReference type="ARBA" id="ARBA00023136"/>
    </source>
</evidence>
<comment type="subcellular location">
    <subcellularLocation>
        <location evidence="1">Cell outer membrane</location>
    </subcellularLocation>
</comment>
<sequence>MMQHRQSSLVMLCCQALAWLSLSGMSPALAWAASGMEALGPVMPEQLPNDIDLNAMSRNKATTLEEDYANARRQYGLSVPERFRLNLDEALAQSREQEIFLPKGVEHGLTIADVRARALQNNLSLKVVQFDQQIAQSVLGAERAKFDNIIYASLQRRREDRPLTSGDIVQIKSEDPLLDGQLAKLDKAEQQIDYLDGEAGVAIPLRTGGVVRVSTPFERKLTEGVLGSDQYRRATRFSISQPLLRNAGVKVNEASIRIADLDRQAVDAKTRLQSIRVVSLIDKAYWELYAAWAELDVRRQQYELAARNLDMVRRKVEEGLVAGIEASRAEIGVSDRIEALILAKTRLQLTQRQLLFLLNDPQYAIDSDALIRPQSEPILMHYEFDKDRLISSAMQGRLELLELELKLAADLNRVEYLQNQTLPLFTLDYSYGALSSGENSLSRAYDSPFDNRFSDWSVGLRFELPMTNEARRNQLQQAVQQRMQRLATKELQILTVKREIHDAVDRAEQHWQRIIAARQQVMLAGVNYDGELKQFNEGLRNMTEVLEMLSRLGESQIKEIRAMVDYQAALIDIAYATGTLLGYGQVELGS</sequence>
<dbReference type="EMBL" id="CP000284">
    <property type="protein sequence ID" value="ABE50488.1"/>
    <property type="molecule type" value="Genomic_DNA"/>
</dbReference>
<evidence type="ECO:0000256" key="4">
    <source>
        <dbReference type="ARBA" id="ARBA00022452"/>
    </source>
</evidence>
<dbReference type="InterPro" id="IPR051906">
    <property type="entry name" value="TolC-like"/>
</dbReference>
<dbReference type="STRING" id="265072.Mfla_2221"/>
<comment type="similarity">
    <text evidence="2">Belongs to the outer membrane factor (OMF) (TC 1.B.17) family.</text>
</comment>
<dbReference type="Pfam" id="PF02321">
    <property type="entry name" value="OEP"/>
    <property type="match status" value="1"/>
</dbReference>
<evidence type="ECO:0000256" key="3">
    <source>
        <dbReference type="ARBA" id="ARBA00022448"/>
    </source>
</evidence>
<keyword evidence="10" id="KW-1185">Reference proteome</keyword>
<feature type="signal peptide" evidence="8">
    <location>
        <begin position="1"/>
        <end position="32"/>
    </location>
</feature>
<keyword evidence="6" id="KW-0472">Membrane</keyword>
<evidence type="ECO:0000313" key="10">
    <source>
        <dbReference type="Proteomes" id="UP000002440"/>
    </source>
</evidence>
<dbReference type="PANTHER" id="PTHR30026:SF23">
    <property type="entry name" value="TO APRF-PUTATIVE OUTER MEMBRANE EFFLUX PROTEIN OR SECRETED ALKALINE PHOSPHATASE-RELATED"/>
    <property type="match status" value="1"/>
</dbReference>
<keyword evidence="3" id="KW-0813">Transport</keyword>
<organism evidence="9 10">
    <name type="scientific">Methylobacillus flagellatus (strain ATCC 51484 / DSM 6875 / VKM B-1610 / KT)</name>
    <dbReference type="NCBI Taxonomy" id="265072"/>
    <lineage>
        <taxon>Bacteria</taxon>
        <taxon>Pseudomonadati</taxon>
        <taxon>Pseudomonadota</taxon>
        <taxon>Betaproteobacteria</taxon>
        <taxon>Nitrosomonadales</taxon>
        <taxon>Methylophilaceae</taxon>
        <taxon>Methylobacillus</taxon>
    </lineage>
</organism>
<keyword evidence="8" id="KW-0732">Signal</keyword>
<dbReference type="GO" id="GO:0015288">
    <property type="term" value="F:porin activity"/>
    <property type="evidence" value="ECO:0007669"/>
    <property type="project" value="TreeGrafter"/>
</dbReference>
<dbReference type="GO" id="GO:0015562">
    <property type="term" value="F:efflux transmembrane transporter activity"/>
    <property type="evidence" value="ECO:0007669"/>
    <property type="project" value="InterPro"/>
</dbReference>
<dbReference type="eggNOG" id="COG1538">
    <property type="taxonomic scope" value="Bacteria"/>
</dbReference>
<dbReference type="HOGENOM" id="CLU_462165_0_0_4"/>
<proteinExistence type="inferred from homology"/>
<dbReference type="Gene3D" id="1.20.1600.10">
    <property type="entry name" value="Outer membrane efflux proteins (OEP)"/>
    <property type="match status" value="1"/>
</dbReference>
<dbReference type="RefSeq" id="WP_011480442.1">
    <property type="nucleotide sequence ID" value="NC_007947.1"/>
</dbReference>
<dbReference type="InterPro" id="IPR003423">
    <property type="entry name" value="OMP_efflux"/>
</dbReference>
<dbReference type="AlphaFoldDB" id="Q1GZ49"/>
<gene>
    <name evidence="9" type="ordered locus">Mfla_2221</name>
</gene>
<evidence type="ECO:0000313" key="9">
    <source>
        <dbReference type="EMBL" id="ABE50488.1"/>
    </source>
</evidence>
<evidence type="ECO:0000256" key="2">
    <source>
        <dbReference type="ARBA" id="ARBA00007613"/>
    </source>
</evidence>
<evidence type="ECO:0000256" key="8">
    <source>
        <dbReference type="SAM" id="SignalP"/>
    </source>
</evidence>